<feature type="non-terminal residue" evidence="3">
    <location>
        <position position="1"/>
    </location>
</feature>
<feature type="non-terminal residue" evidence="3">
    <location>
        <position position="199"/>
    </location>
</feature>
<dbReference type="Gene3D" id="3.40.50.150">
    <property type="entry name" value="Vaccinia Virus protein VP39"/>
    <property type="match status" value="1"/>
</dbReference>
<evidence type="ECO:0000313" key="4">
    <source>
        <dbReference type="Proteomes" id="UP000245771"/>
    </source>
</evidence>
<dbReference type="STRING" id="1280837.A0A316V818"/>
<proteinExistence type="predicted"/>
<keyword evidence="3" id="KW-0489">Methyltransferase</keyword>
<keyword evidence="4" id="KW-1185">Reference proteome</keyword>
<protein>
    <submittedName>
        <fullName evidence="3">S-adenosyl-L-methionine-dependent methyltransferase</fullName>
    </submittedName>
</protein>
<dbReference type="InParanoid" id="A0A316V818"/>
<dbReference type="EMBL" id="KZ819604">
    <property type="protein sequence ID" value="PWN33666.1"/>
    <property type="molecule type" value="Genomic_DNA"/>
</dbReference>
<dbReference type="Proteomes" id="UP000245771">
    <property type="component" value="Unassembled WGS sequence"/>
</dbReference>
<gene>
    <name evidence="3" type="ORF">FA14DRAFT_114193</name>
</gene>
<dbReference type="CDD" id="cd02440">
    <property type="entry name" value="AdoMet_MTases"/>
    <property type="match status" value="1"/>
</dbReference>
<dbReference type="AlphaFoldDB" id="A0A316V818"/>
<dbReference type="SUPFAM" id="SSF53335">
    <property type="entry name" value="S-adenosyl-L-methionine-dependent methyltransferases"/>
    <property type="match status" value="1"/>
</dbReference>
<dbReference type="OrthoDB" id="10017101at2759"/>
<dbReference type="PANTHER" id="PTHR43464">
    <property type="entry name" value="METHYLTRANSFERASE"/>
    <property type="match status" value="1"/>
</dbReference>
<dbReference type="PANTHER" id="PTHR43464:SF23">
    <property type="entry name" value="JUVENILE HORMONE ACID O-METHYLTRANSFERASE"/>
    <property type="match status" value="1"/>
</dbReference>
<organism evidence="3 4">
    <name type="scientific">Meira miltonrushii</name>
    <dbReference type="NCBI Taxonomy" id="1280837"/>
    <lineage>
        <taxon>Eukaryota</taxon>
        <taxon>Fungi</taxon>
        <taxon>Dikarya</taxon>
        <taxon>Basidiomycota</taxon>
        <taxon>Ustilaginomycotina</taxon>
        <taxon>Exobasidiomycetes</taxon>
        <taxon>Exobasidiales</taxon>
        <taxon>Brachybasidiaceae</taxon>
        <taxon>Meira</taxon>
    </lineage>
</organism>
<dbReference type="GO" id="GO:0032259">
    <property type="term" value="P:methylation"/>
    <property type="evidence" value="ECO:0007669"/>
    <property type="project" value="UniProtKB-KW"/>
</dbReference>
<dbReference type="GO" id="GO:0061542">
    <property type="term" value="F:3-demethylubiquinol 3-O-methyltransferase activity"/>
    <property type="evidence" value="ECO:0007669"/>
    <property type="project" value="InterPro"/>
</dbReference>
<dbReference type="GeneID" id="37017820"/>
<dbReference type="InterPro" id="IPR010233">
    <property type="entry name" value="UbiG_MeTrfase"/>
</dbReference>
<reference evidence="3 4" key="1">
    <citation type="journal article" date="2018" name="Mol. Biol. Evol.">
        <title>Broad Genomic Sampling Reveals a Smut Pathogenic Ancestry of the Fungal Clade Ustilaginomycotina.</title>
        <authorList>
            <person name="Kijpornyongpan T."/>
            <person name="Mondo S.J."/>
            <person name="Barry K."/>
            <person name="Sandor L."/>
            <person name="Lee J."/>
            <person name="Lipzen A."/>
            <person name="Pangilinan J."/>
            <person name="LaButti K."/>
            <person name="Hainaut M."/>
            <person name="Henrissat B."/>
            <person name="Grigoriev I.V."/>
            <person name="Spatafora J.W."/>
            <person name="Aime M.C."/>
        </authorList>
    </citation>
    <scope>NUCLEOTIDE SEQUENCE [LARGE SCALE GENOMIC DNA]</scope>
    <source>
        <strain evidence="3 4">MCA 3882</strain>
    </source>
</reference>
<name>A0A316V818_9BASI</name>
<dbReference type="InterPro" id="IPR029063">
    <property type="entry name" value="SAM-dependent_MTases_sf"/>
</dbReference>
<dbReference type="Pfam" id="PF08241">
    <property type="entry name" value="Methyltransf_11"/>
    <property type="match status" value="1"/>
</dbReference>
<keyword evidence="1" id="KW-0831">Ubiquinone biosynthesis</keyword>
<dbReference type="InterPro" id="IPR013216">
    <property type="entry name" value="Methyltransf_11"/>
</dbReference>
<dbReference type="RefSeq" id="XP_025353968.1">
    <property type="nucleotide sequence ID" value="XM_025496039.1"/>
</dbReference>
<accession>A0A316V818</accession>
<evidence type="ECO:0000259" key="2">
    <source>
        <dbReference type="Pfam" id="PF08241"/>
    </source>
</evidence>
<evidence type="ECO:0000256" key="1">
    <source>
        <dbReference type="ARBA" id="ARBA00022688"/>
    </source>
</evidence>
<keyword evidence="3" id="KW-0808">Transferase</keyword>
<dbReference type="NCBIfam" id="TIGR01983">
    <property type="entry name" value="UbiG"/>
    <property type="match status" value="1"/>
</dbReference>
<feature type="domain" description="Methyltransferase type 11" evidence="2">
    <location>
        <begin position="39"/>
        <end position="134"/>
    </location>
</feature>
<sequence length="199" mass="22220">NPLMFANAARVPFFLKKLSQHFSKGKGKDSESLDDVKILDIGCGGGLVTEEIAKHTKAKVIGIDLSKQSIAKARQHSPFPLNRLAYVIGSAYELPFADGSIDAIVCSDVFEHLHDVPLAMREIHRVLHKGGMLVYDTVNRTMFSWYGTIVIAQNILHYVPDHSHDWRMYIRPEEMQRAAQQAGLQHAPLSSICGMRPTL</sequence>
<evidence type="ECO:0000313" key="3">
    <source>
        <dbReference type="EMBL" id="PWN33666.1"/>
    </source>
</evidence>
<dbReference type="GO" id="GO:0010420">
    <property type="term" value="F:polyprenyldihydroxybenzoate methyltransferase activity"/>
    <property type="evidence" value="ECO:0007669"/>
    <property type="project" value="InterPro"/>
</dbReference>